<reference evidence="4 5" key="1">
    <citation type="submission" date="2014-04" db="EMBL/GenBank/DDBJ databases">
        <authorList>
            <consortium name="DOE Joint Genome Institute"/>
            <person name="Kuo A."/>
            <person name="Martino E."/>
            <person name="Perotto S."/>
            <person name="Kohler A."/>
            <person name="Nagy L.G."/>
            <person name="Floudas D."/>
            <person name="Copeland A."/>
            <person name="Barry K.W."/>
            <person name="Cichocki N."/>
            <person name="Veneault-Fourrey C."/>
            <person name="LaButti K."/>
            <person name="Lindquist E.A."/>
            <person name="Lipzen A."/>
            <person name="Lundell T."/>
            <person name="Morin E."/>
            <person name="Murat C."/>
            <person name="Sun H."/>
            <person name="Tunlid A."/>
            <person name="Henrissat B."/>
            <person name="Grigoriev I.V."/>
            <person name="Hibbett D.S."/>
            <person name="Martin F."/>
            <person name="Nordberg H.P."/>
            <person name="Cantor M.N."/>
            <person name="Hua S.X."/>
        </authorList>
    </citation>
    <scope>NUCLEOTIDE SEQUENCE [LARGE SCALE GENOMIC DNA]</scope>
    <source>
        <strain evidence="4 5">Zn</strain>
    </source>
</reference>
<dbReference type="PANTHER" id="PTHR43544:SF7">
    <property type="entry name" value="NADB-LER2"/>
    <property type="match status" value="1"/>
</dbReference>
<evidence type="ECO:0000313" key="5">
    <source>
        <dbReference type="Proteomes" id="UP000054321"/>
    </source>
</evidence>
<reference evidence="5" key="2">
    <citation type="submission" date="2015-01" db="EMBL/GenBank/DDBJ databases">
        <title>Evolutionary Origins and Diversification of the Mycorrhizal Mutualists.</title>
        <authorList>
            <consortium name="DOE Joint Genome Institute"/>
            <consortium name="Mycorrhizal Genomics Consortium"/>
            <person name="Kohler A."/>
            <person name="Kuo A."/>
            <person name="Nagy L.G."/>
            <person name="Floudas D."/>
            <person name="Copeland A."/>
            <person name="Barry K.W."/>
            <person name="Cichocki N."/>
            <person name="Veneault-Fourrey C."/>
            <person name="LaButti K."/>
            <person name="Lindquist E.A."/>
            <person name="Lipzen A."/>
            <person name="Lundell T."/>
            <person name="Morin E."/>
            <person name="Murat C."/>
            <person name="Riley R."/>
            <person name="Ohm R."/>
            <person name="Sun H."/>
            <person name="Tunlid A."/>
            <person name="Henrissat B."/>
            <person name="Grigoriev I.V."/>
            <person name="Hibbett D.S."/>
            <person name="Martin F."/>
        </authorList>
    </citation>
    <scope>NUCLEOTIDE SEQUENCE [LARGE SCALE GENOMIC DNA]</scope>
    <source>
        <strain evidence="5">Zn</strain>
    </source>
</reference>
<evidence type="ECO:0000256" key="3">
    <source>
        <dbReference type="ARBA" id="ARBA00023002"/>
    </source>
</evidence>
<sequence>MASVQSVLVFGASRGIGLGLVQQALVTHQTATIFATARDPTRAVSLVTLSEKSNGRVKIIVADAVDPKSIEHVAEDIKKTNSALDLVIYNSGVSNGFGNLLDVGIQGLKDNFDVNVFGAYYAAVAFVPLLLKSTYTKKSLVLLSSTFGSLALSTQILAAHEKIQGATGYDATALYNISKTALNQLGVQLDHVLRPQGVLVLLVHPGIVSTDMNPFGGISPEESASGILKVVESFPSAPGKNFVGYDGQVLPW</sequence>
<dbReference type="EMBL" id="KN832886">
    <property type="protein sequence ID" value="KIM95707.1"/>
    <property type="molecule type" value="Genomic_DNA"/>
</dbReference>
<dbReference type="PANTHER" id="PTHR43544">
    <property type="entry name" value="SHORT-CHAIN DEHYDROGENASE/REDUCTASE"/>
    <property type="match status" value="1"/>
</dbReference>
<dbReference type="AlphaFoldDB" id="A0A0C3D1D9"/>
<keyword evidence="5" id="KW-1185">Reference proteome</keyword>
<dbReference type="Gene3D" id="3.40.50.720">
    <property type="entry name" value="NAD(P)-binding Rossmann-like Domain"/>
    <property type="match status" value="1"/>
</dbReference>
<dbReference type="InParanoid" id="A0A0C3D1D9"/>
<proteinExistence type="inferred from homology"/>
<dbReference type="InterPro" id="IPR036291">
    <property type="entry name" value="NAD(P)-bd_dom_sf"/>
</dbReference>
<comment type="similarity">
    <text evidence="1">Belongs to the short-chain dehydrogenases/reductases (SDR) family.</text>
</comment>
<gene>
    <name evidence="4" type="ORF">OIDMADRAFT_59488</name>
</gene>
<keyword evidence="2" id="KW-0521">NADP</keyword>
<dbReference type="SUPFAM" id="SSF51735">
    <property type="entry name" value="NAD(P)-binding Rossmann-fold domains"/>
    <property type="match status" value="1"/>
</dbReference>
<evidence type="ECO:0000256" key="1">
    <source>
        <dbReference type="ARBA" id="ARBA00006484"/>
    </source>
</evidence>
<organism evidence="4 5">
    <name type="scientific">Oidiodendron maius (strain Zn)</name>
    <dbReference type="NCBI Taxonomy" id="913774"/>
    <lineage>
        <taxon>Eukaryota</taxon>
        <taxon>Fungi</taxon>
        <taxon>Dikarya</taxon>
        <taxon>Ascomycota</taxon>
        <taxon>Pezizomycotina</taxon>
        <taxon>Leotiomycetes</taxon>
        <taxon>Leotiomycetes incertae sedis</taxon>
        <taxon>Myxotrichaceae</taxon>
        <taxon>Oidiodendron</taxon>
    </lineage>
</organism>
<dbReference type="Proteomes" id="UP000054321">
    <property type="component" value="Unassembled WGS sequence"/>
</dbReference>
<accession>A0A0C3D1D9</accession>
<dbReference type="PRINTS" id="PR00081">
    <property type="entry name" value="GDHRDH"/>
</dbReference>
<keyword evidence="3" id="KW-0560">Oxidoreductase</keyword>
<name>A0A0C3D1D9_OIDMZ</name>
<evidence type="ECO:0008006" key="6">
    <source>
        <dbReference type="Google" id="ProtNLM"/>
    </source>
</evidence>
<dbReference type="Pfam" id="PF13561">
    <property type="entry name" value="adh_short_C2"/>
    <property type="match status" value="1"/>
</dbReference>
<evidence type="ECO:0000256" key="2">
    <source>
        <dbReference type="ARBA" id="ARBA00022857"/>
    </source>
</evidence>
<protein>
    <recommendedName>
        <fullName evidence="6">NAD(P)-binding protein</fullName>
    </recommendedName>
</protein>
<dbReference type="InterPro" id="IPR002347">
    <property type="entry name" value="SDR_fam"/>
</dbReference>
<dbReference type="GO" id="GO:0016491">
    <property type="term" value="F:oxidoreductase activity"/>
    <property type="evidence" value="ECO:0007669"/>
    <property type="project" value="UniProtKB-KW"/>
</dbReference>
<dbReference type="HOGENOM" id="CLU_010194_9_1_1"/>
<dbReference type="GO" id="GO:0005737">
    <property type="term" value="C:cytoplasm"/>
    <property type="evidence" value="ECO:0007669"/>
    <property type="project" value="TreeGrafter"/>
</dbReference>
<evidence type="ECO:0000313" key="4">
    <source>
        <dbReference type="EMBL" id="KIM95707.1"/>
    </source>
</evidence>
<dbReference type="InterPro" id="IPR051468">
    <property type="entry name" value="Fungal_SecMetab_SDRs"/>
</dbReference>
<dbReference type="OrthoDB" id="7289984at2759"/>